<keyword evidence="3" id="KW-1185">Reference proteome</keyword>
<dbReference type="Proteomes" id="UP001501074">
    <property type="component" value="Unassembled WGS sequence"/>
</dbReference>
<dbReference type="SUPFAM" id="SSF46785">
    <property type="entry name" value="Winged helix' DNA-binding domain"/>
    <property type="match status" value="1"/>
</dbReference>
<dbReference type="EMBL" id="BAAAZO010000003">
    <property type="protein sequence ID" value="GAA3604437.1"/>
    <property type="molecule type" value="Genomic_DNA"/>
</dbReference>
<dbReference type="Pfam" id="PF13545">
    <property type="entry name" value="HTH_Crp_2"/>
    <property type="match status" value="1"/>
</dbReference>
<comment type="caution">
    <text evidence="2">The sequence shown here is derived from an EMBL/GenBank/DDBJ whole genome shotgun (WGS) entry which is preliminary data.</text>
</comment>
<protein>
    <recommendedName>
        <fullName evidence="1">HTH crp-type domain-containing protein</fullName>
    </recommendedName>
</protein>
<organism evidence="2 3">
    <name type="scientific">Kineosporia mesophila</name>
    <dbReference type="NCBI Taxonomy" id="566012"/>
    <lineage>
        <taxon>Bacteria</taxon>
        <taxon>Bacillati</taxon>
        <taxon>Actinomycetota</taxon>
        <taxon>Actinomycetes</taxon>
        <taxon>Kineosporiales</taxon>
        <taxon>Kineosporiaceae</taxon>
        <taxon>Kineosporia</taxon>
    </lineage>
</organism>
<reference evidence="3" key="1">
    <citation type="journal article" date="2019" name="Int. J. Syst. Evol. Microbiol.">
        <title>The Global Catalogue of Microorganisms (GCM) 10K type strain sequencing project: providing services to taxonomists for standard genome sequencing and annotation.</title>
        <authorList>
            <consortium name="The Broad Institute Genomics Platform"/>
            <consortium name="The Broad Institute Genome Sequencing Center for Infectious Disease"/>
            <person name="Wu L."/>
            <person name="Ma J."/>
        </authorList>
    </citation>
    <scope>NUCLEOTIDE SEQUENCE [LARGE SCALE GENOMIC DNA]</scope>
    <source>
        <strain evidence="3">JCM 16902</strain>
    </source>
</reference>
<evidence type="ECO:0000313" key="2">
    <source>
        <dbReference type="EMBL" id="GAA3604437.1"/>
    </source>
</evidence>
<dbReference type="InterPro" id="IPR014710">
    <property type="entry name" value="RmlC-like_jellyroll"/>
</dbReference>
<evidence type="ECO:0000313" key="3">
    <source>
        <dbReference type="Proteomes" id="UP001501074"/>
    </source>
</evidence>
<dbReference type="PROSITE" id="PS51063">
    <property type="entry name" value="HTH_CRP_2"/>
    <property type="match status" value="1"/>
</dbReference>
<feature type="domain" description="HTH crp-type" evidence="1">
    <location>
        <begin position="51"/>
        <end position="124"/>
    </location>
</feature>
<dbReference type="InterPro" id="IPR012318">
    <property type="entry name" value="HTH_CRP"/>
</dbReference>
<dbReference type="Gene3D" id="2.60.120.10">
    <property type="entry name" value="Jelly Rolls"/>
    <property type="match status" value="1"/>
</dbReference>
<dbReference type="InterPro" id="IPR036390">
    <property type="entry name" value="WH_DNA-bd_sf"/>
</dbReference>
<gene>
    <name evidence="2" type="ORF">GCM10022223_20090</name>
</gene>
<evidence type="ECO:0000259" key="1">
    <source>
        <dbReference type="PROSITE" id="PS51063"/>
    </source>
</evidence>
<name>A0ABP6ZFE7_9ACTN</name>
<accession>A0ABP6ZFE7</accession>
<proteinExistence type="predicted"/>
<sequence length="135" mass="15165">MGHEGGTLLKIPAPKFRQSALANPEMLIAMLAVVGRRLYQSDIQRLSYVSQDVPYRTASTLLQWAAQYGVETQEGIRIQLRTSRRELSQVVAASEKSVDDVLTILRRAGLVVTARRLFVVTDVAGLRRWLSERAR</sequence>